<accession>A0A0J7Z586</accession>
<evidence type="ECO:0000313" key="1">
    <source>
        <dbReference type="EMBL" id="KMS71336.1"/>
    </source>
</evidence>
<name>A0A0J7Z586_STRVR</name>
<gene>
    <name evidence="1" type="ORF">ACM01_27510</name>
</gene>
<dbReference type="OrthoDB" id="7849477at2"/>
<dbReference type="AlphaFoldDB" id="A0A0J7Z586"/>
<dbReference type="RefSeq" id="WP_048584072.1">
    <property type="nucleotide sequence ID" value="NZ_LFNT01000037.1"/>
</dbReference>
<protein>
    <submittedName>
        <fullName evidence="1">IacB</fullName>
    </submittedName>
</protein>
<sequence>MSQTASAPLRVLFCIGVNQNFFDLPTGQTGMTTGQDGMAWEGFITMLTELSQLPGVTVLGTIDDDQSVVGPAYTWPWTCYILAEVPDHRTVAAACNLLRTIQVGESGLWRYMKIEARVGRPLPEPWTNASASEKKPS</sequence>
<reference evidence="1 2" key="1">
    <citation type="submission" date="2015-06" db="EMBL/GenBank/DDBJ databases">
        <authorList>
            <person name="Ju K.-S."/>
            <person name="Doroghazi J.R."/>
            <person name="Metcalf W.W."/>
        </authorList>
    </citation>
    <scope>NUCLEOTIDE SEQUENCE [LARGE SCALE GENOMIC DNA]</scope>
    <source>
        <strain evidence="1 2">NRRL 3414</strain>
    </source>
</reference>
<dbReference type="Proteomes" id="UP000037432">
    <property type="component" value="Unassembled WGS sequence"/>
</dbReference>
<proteinExistence type="predicted"/>
<organism evidence="1 2">
    <name type="scientific">Streptomyces viridochromogenes</name>
    <dbReference type="NCBI Taxonomy" id="1938"/>
    <lineage>
        <taxon>Bacteria</taxon>
        <taxon>Bacillati</taxon>
        <taxon>Actinomycetota</taxon>
        <taxon>Actinomycetes</taxon>
        <taxon>Kitasatosporales</taxon>
        <taxon>Streptomycetaceae</taxon>
        <taxon>Streptomyces</taxon>
    </lineage>
</organism>
<dbReference type="EMBL" id="LFNT01000037">
    <property type="protein sequence ID" value="KMS71336.1"/>
    <property type="molecule type" value="Genomic_DNA"/>
</dbReference>
<comment type="caution">
    <text evidence="1">The sequence shown here is derived from an EMBL/GenBank/DDBJ whole genome shotgun (WGS) entry which is preliminary data.</text>
</comment>
<dbReference type="PATRIC" id="fig|1938.3.peg.6240"/>
<evidence type="ECO:0000313" key="2">
    <source>
        <dbReference type="Proteomes" id="UP000037432"/>
    </source>
</evidence>